<dbReference type="InterPro" id="IPR056908">
    <property type="entry name" value="Gp80-like"/>
</dbReference>
<protein>
    <submittedName>
        <fullName evidence="1">Uncharacterized protein</fullName>
    </submittedName>
</protein>
<evidence type="ECO:0000313" key="1">
    <source>
        <dbReference type="EMBL" id="HHM02225.1"/>
    </source>
</evidence>
<dbReference type="Proteomes" id="UP000885771">
    <property type="component" value="Unassembled WGS sequence"/>
</dbReference>
<organism evidence="1">
    <name type="scientific">Caldithrix abyssi</name>
    <dbReference type="NCBI Taxonomy" id="187145"/>
    <lineage>
        <taxon>Bacteria</taxon>
        <taxon>Pseudomonadati</taxon>
        <taxon>Calditrichota</taxon>
        <taxon>Calditrichia</taxon>
        <taxon>Calditrichales</taxon>
        <taxon>Calditrichaceae</taxon>
        <taxon>Caldithrix</taxon>
    </lineage>
</organism>
<gene>
    <name evidence="1" type="ORF">ENJ15_04375</name>
</gene>
<dbReference type="AlphaFoldDB" id="A0A7V5RPX6"/>
<reference evidence="1" key="1">
    <citation type="journal article" date="2020" name="mSystems">
        <title>Genome- and Community-Level Interaction Insights into Carbon Utilization and Element Cycling Functions of Hydrothermarchaeota in Hydrothermal Sediment.</title>
        <authorList>
            <person name="Zhou Z."/>
            <person name="Liu Y."/>
            <person name="Xu W."/>
            <person name="Pan J."/>
            <person name="Luo Z.H."/>
            <person name="Li M."/>
        </authorList>
    </citation>
    <scope>NUCLEOTIDE SEQUENCE [LARGE SCALE GENOMIC DNA]</scope>
    <source>
        <strain evidence="1">HyVt-460</strain>
    </source>
</reference>
<accession>A0A7V5RPX6</accession>
<name>A0A7V5RPX6_CALAY</name>
<comment type="caution">
    <text evidence="1">The sequence shown here is derived from an EMBL/GenBank/DDBJ whole genome shotgun (WGS) entry which is preliminary data.</text>
</comment>
<sequence length="186" mass="20229">MKNERAVMEDLRIVAGEGNIRPDKKHPFYKSVWEFTHRDKNGKIIDQWTQENALADEGEQDILDRTFRGAAAPASFFLRLYNDTPVETDGLADLTGEPSGNGYAAQALALNTTDWPTLALDAGDYQVTSKTVTFTASGGSIGPVTYAVLATSSDNTGKLYAYVALSQSRTLADGETLDVSMTIKLQ</sequence>
<dbReference type="EMBL" id="DRLI01000166">
    <property type="protein sequence ID" value="HHM02225.1"/>
    <property type="molecule type" value="Genomic_DNA"/>
</dbReference>
<proteinExistence type="predicted"/>
<dbReference type="Pfam" id="PF23140">
    <property type="entry name" value="Gp80"/>
    <property type="match status" value="1"/>
</dbReference>